<evidence type="ECO:0000256" key="5">
    <source>
        <dbReference type="ARBA" id="ARBA00023033"/>
    </source>
</evidence>
<dbReference type="PANTHER" id="PTHR47947">
    <property type="entry name" value="CYTOCHROME P450 82C3-RELATED"/>
    <property type="match status" value="1"/>
</dbReference>
<keyword evidence="6" id="KW-0472">Membrane</keyword>
<name>A0A5J5B6T5_9ASTE</name>
<proteinExistence type="predicted"/>
<evidence type="ECO:0008006" key="9">
    <source>
        <dbReference type="Google" id="ProtNLM"/>
    </source>
</evidence>
<keyword evidence="2" id="KW-0479">Metal-binding</keyword>
<evidence type="ECO:0000256" key="1">
    <source>
        <dbReference type="ARBA" id="ARBA00022617"/>
    </source>
</evidence>
<keyword evidence="4" id="KW-0408">Iron</keyword>
<dbReference type="Gene3D" id="1.10.630.10">
    <property type="entry name" value="Cytochrome P450"/>
    <property type="match status" value="1"/>
</dbReference>
<dbReference type="AlphaFoldDB" id="A0A5J5B6T5"/>
<reference evidence="7 8" key="1">
    <citation type="submission" date="2019-09" db="EMBL/GenBank/DDBJ databases">
        <title>A chromosome-level genome assembly of the Chinese tupelo Nyssa sinensis.</title>
        <authorList>
            <person name="Yang X."/>
            <person name="Kang M."/>
            <person name="Yang Y."/>
            <person name="Xiong H."/>
            <person name="Wang M."/>
            <person name="Zhang Z."/>
            <person name="Wang Z."/>
            <person name="Wu H."/>
            <person name="Ma T."/>
            <person name="Liu J."/>
            <person name="Xi Z."/>
        </authorList>
    </citation>
    <scope>NUCLEOTIDE SEQUENCE [LARGE SCALE GENOMIC DNA]</scope>
    <source>
        <strain evidence="7">J267</strain>
        <tissue evidence="7">Leaf</tissue>
    </source>
</reference>
<keyword evidence="8" id="KW-1185">Reference proteome</keyword>
<keyword evidence="6" id="KW-1133">Transmembrane helix</keyword>
<keyword evidence="3" id="KW-0560">Oxidoreductase</keyword>
<keyword evidence="1" id="KW-0349">Heme</keyword>
<dbReference type="PRINTS" id="PR00385">
    <property type="entry name" value="P450"/>
</dbReference>
<dbReference type="InterPro" id="IPR001128">
    <property type="entry name" value="Cyt_P450"/>
</dbReference>
<keyword evidence="6" id="KW-0812">Transmembrane</keyword>
<evidence type="ECO:0000313" key="8">
    <source>
        <dbReference type="Proteomes" id="UP000325577"/>
    </source>
</evidence>
<dbReference type="GO" id="GO:0005506">
    <property type="term" value="F:iron ion binding"/>
    <property type="evidence" value="ECO:0007669"/>
    <property type="project" value="InterPro"/>
</dbReference>
<protein>
    <recommendedName>
        <fullName evidence="9">Cytochrome P450</fullName>
    </recommendedName>
</protein>
<dbReference type="GO" id="GO:0016705">
    <property type="term" value="F:oxidoreductase activity, acting on paired donors, with incorporation or reduction of molecular oxygen"/>
    <property type="evidence" value="ECO:0007669"/>
    <property type="project" value="InterPro"/>
</dbReference>
<evidence type="ECO:0000256" key="2">
    <source>
        <dbReference type="ARBA" id="ARBA00022723"/>
    </source>
</evidence>
<accession>A0A5J5B6T5</accession>
<dbReference type="SUPFAM" id="SSF48264">
    <property type="entry name" value="Cytochrome P450"/>
    <property type="match status" value="1"/>
</dbReference>
<sequence>MEDFYIFALLTLFFSILFKLFKHKQESHKNLPPSPPSLPFIGHLHLLKEPLYQSLQALSEKYGPILLLRFGTRKVLVVTSPSAVEECFTTNDIVFANRPFTLTGRHLNYNNTTLGVASYGDLWRNLRRITTLPVFSNARLAMTSGIRQKEVKLFLNQLMKGHSCGSSKVELKSKFFELPFNILTMMIAGKRFYGENVDDEKEANQFRYLIREHVELAKPVNVGEFFPILHWLTYRKIERKMVGVMKKMDEFFQNLVDERRQKSSLTESYNMIDNLLLSQEKEPDFYTDEMIKGIILVLLIAGTESSSSTMEWTMSLLLNHPDVMKKVKAEIDIHVGQDHLLEEQELGKLNYLQNVINETLRLYPPGPLLLPHEASDDL</sequence>
<dbReference type="GO" id="GO:0020037">
    <property type="term" value="F:heme binding"/>
    <property type="evidence" value="ECO:0007669"/>
    <property type="project" value="InterPro"/>
</dbReference>
<dbReference type="GO" id="GO:0004497">
    <property type="term" value="F:monooxygenase activity"/>
    <property type="evidence" value="ECO:0007669"/>
    <property type="project" value="UniProtKB-KW"/>
</dbReference>
<dbReference type="InterPro" id="IPR002401">
    <property type="entry name" value="Cyt_P450_E_grp-I"/>
</dbReference>
<feature type="transmembrane region" description="Helical" evidence="6">
    <location>
        <begin position="6"/>
        <end position="21"/>
    </location>
</feature>
<dbReference type="PRINTS" id="PR00463">
    <property type="entry name" value="EP450I"/>
</dbReference>
<dbReference type="InterPro" id="IPR050651">
    <property type="entry name" value="Plant_Cytochrome_P450_Monoox"/>
</dbReference>
<evidence type="ECO:0000256" key="3">
    <source>
        <dbReference type="ARBA" id="ARBA00023002"/>
    </source>
</evidence>
<dbReference type="InterPro" id="IPR036396">
    <property type="entry name" value="Cyt_P450_sf"/>
</dbReference>
<evidence type="ECO:0000313" key="7">
    <source>
        <dbReference type="EMBL" id="KAA8538348.1"/>
    </source>
</evidence>
<dbReference type="EMBL" id="CM018038">
    <property type="protein sequence ID" value="KAA8538348.1"/>
    <property type="molecule type" value="Genomic_DNA"/>
</dbReference>
<organism evidence="7 8">
    <name type="scientific">Nyssa sinensis</name>
    <dbReference type="NCBI Taxonomy" id="561372"/>
    <lineage>
        <taxon>Eukaryota</taxon>
        <taxon>Viridiplantae</taxon>
        <taxon>Streptophyta</taxon>
        <taxon>Embryophyta</taxon>
        <taxon>Tracheophyta</taxon>
        <taxon>Spermatophyta</taxon>
        <taxon>Magnoliopsida</taxon>
        <taxon>eudicotyledons</taxon>
        <taxon>Gunneridae</taxon>
        <taxon>Pentapetalae</taxon>
        <taxon>asterids</taxon>
        <taxon>Cornales</taxon>
        <taxon>Nyssaceae</taxon>
        <taxon>Nyssa</taxon>
    </lineage>
</organism>
<dbReference type="Proteomes" id="UP000325577">
    <property type="component" value="Linkage Group LG15"/>
</dbReference>
<dbReference type="Pfam" id="PF00067">
    <property type="entry name" value="p450"/>
    <property type="match status" value="1"/>
</dbReference>
<dbReference type="PANTHER" id="PTHR47947:SF20">
    <property type="entry name" value="CYTOCHROME P450 FAMILY PROTEIN"/>
    <property type="match status" value="1"/>
</dbReference>
<evidence type="ECO:0000256" key="6">
    <source>
        <dbReference type="SAM" id="Phobius"/>
    </source>
</evidence>
<evidence type="ECO:0000256" key="4">
    <source>
        <dbReference type="ARBA" id="ARBA00023004"/>
    </source>
</evidence>
<gene>
    <name evidence="7" type="ORF">F0562_027829</name>
</gene>
<dbReference type="OrthoDB" id="1728708at2759"/>
<keyword evidence="5" id="KW-0503">Monooxygenase</keyword>